<evidence type="ECO:0000313" key="3">
    <source>
        <dbReference type="Proteomes" id="UP001558713"/>
    </source>
</evidence>
<dbReference type="EMBL" id="JBANAX010000313">
    <property type="protein sequence ID" value="KAL1214436.1"/>
    <property type="molecule type" value="Genomic_DNA"/>
</dbReference>
<gene>
    <name evidence="2" type="ORF">V5N11_024008</name>
</gene>
<sequence>MSLDLSGIHNNIDSSMEVKGELVLLDYYNFEILHCNGLLLCINSTKTLEYGAKVVVHNPFMGNTRWIELRTVYKVSDTFALGYENNKSCCTSYKILRFACPCCVSTDQFEIYEFNSKSWRVLDDVTHNFQLATDGRRGVSLKGNTYWIASDREELIDDYICWMRGTK</sequence>
<evidence type="ECO:0000259" key="1">
    <source>
        <dbReference type="Pfam" id="PF07734"/>
    </source>
</evidence>
<proteinExistence type="predicted"/>
<dbReference type="InterPro" id="IPR017451">
    <property type="entry name" value="F-box-assoc_interact_dom"/>
</dbReference>
<dbReference type="Proteomes" id="UP001558713">
    <property type="component" value="Unassembled WGS sequence"/>
</dbReference>
<comment type="caution">
    <text evidence="2">The sequence shown here is derived from an EMBL/GenBank/DDBJ whole genome shotgun (WGS) entry which is preliminary data.</text>
</comment>
<dbReference type="NCBIfam" id="TIGR01640">
    <property type="entry name" value="F_box_assoc_1"/>
    <property type="match status" value="1"/>
</dbReference>
<accession>A0ABD1B652</accession>
<keyword evidence="3" id="KW-1185">Reference proteome</keyword>
<protein>
    <submittedName>
        <fullName evidence="2">F-box/kelch-repeat protein</fullName>
    </submittedName>
</protein>
<evidence type="ECO:0000313" key="2">
    <source>
        <dbReference type="EMBL" id="KAL1214436.1"/>
    </source>
</evidence>
<reference evidence="2 3" key="1">
    <citation type="submission" date="2024-04" db="EMBL/GenBank/DDBJ databases">
        <title>Genome assembly C_amara_ONT_v2.</title>
        <authorList>
            <person name="Yant L."/>
            <person name="Moore C."/>
            <person name="Slenker M."/>
        </authorList>
    </citation>
    <scope>NUCLEOTIDE SEQUENCE [LARGE SCALE GENOMIC DNA]</scope>
    <source>
        <tissue evidence="2">Leaf</tissue>
    </source>
</reference>
<name>A0ABD1B652_CARAN</name>
<feature type="domain" description="F-box associated beta-propeller type 1" evidence="1">
    <location>
        <begin position="1"/>
        <end position="155"/>
    </location>
</feature>
<organism evidence="2 3">
    <name type="scientific">Cardamine amara subsp. amara</name>
    <dbReference type="NCBI Taxonomy" id="228776"/>
    <lineage>
        <taxon>Eukaryota</taxon>
        <taxon>Viridiplantae</taxon>
        <taxon>Streptophyta</taxon>
        <taxon>Embryophyta</taxon>
        <taxon>Tracheophyta</taxon>
        <taxon>Spermatophyta</taxon>
        <taxon>Magnoliopsida</taxon>
        <taxon>eudicotyledons</taxon>
        <taxon>Gunneridae</taxon>
        <taxon>Pentapetalae</taxon>
        <taxon>rosids</taxon>
        <taxon>malvids</taxon>
        <taxon>Brassicales</taxon>
        <taxon>Brassicaceae</taxon>
        <taxon>Cardamineae</taxon>
        <taxon>Cardamine</taxon>
    </lineage>
</organism>
<dbReference type="AlphaFoldDB" id="A0ABD1B652"/>
<dbReference type="Pfam" id="PF07734">
    <property type="entry name" value="FBA_1"/>
    <property type="match status" value="1"/>
</dbReference>
<dbReference type="InterPro" id="IPR006527">
    <property type="entry name" value="F-box-assoc_dom_typ1"/>
</dbReference>